<keyword evidence="2" id="KW-1185">Reference proteome</keyword>
<proteinExistence type="predicted"/>
<comment type="caution">
    <text evidence="1">The sequence shown here is derived from an EMBL/GenBank/DDBJ whole genome shotgun (WGS) entry which is preliminary data.</text>
</comment>
<dbReference type="Proteomes" id="UP000029067">
    <property type="component" value="Unassembled WGS sequence"/>
</dbReference>
<gene>
    <name evidence="1" type="ORF">BCUN_1855</name>
</gene>
<accession>A0A087AFF9</accession>
<reference evidence="1 2" key="1">
    <citation type="submission" date="2014-03" db="EMBL/GenBank/DDBJ databases">
        <title>Genomics of Bifidobacteria.</title>
        <authorList>
            <person name="Ventura M."/>
            <person name="Milani C."/>
            <person name="Lugli G.A."/>
        </authorList>
    </citation>
    <scope>NUCLEOTIDE SEQUENCE [LARGE SCALE GENOMIC DNA]</scope>
    <source>
        <strain evidence="1 2">LMG 10738</strain>
    </source>
</reference>
<protein>
    <submittedName>
        <fullName evidence="1">Uncharacterized protein</fullName>
    </submittedName>
</protein>
<sequence length="170" mass="18837">MIEVRNLYPAPACSPPARTWSSNATLTTDADGHTMVTPTDATALHYFYSPFLWSQTDRFGRYVCYVLRLDDSANVPKISIASTENLTRGMVDGHVCWIAGRMTRAGSSVHEMNIQCAHVPRVTVLGCGYYEADDWARLQTLMAQGRLTIPWFGAAQDATEHQPGDVILMP</sequence>
<organism evidence="1 2">
    <name type="scientific">Bifidobacterium cuniculi</name>
    <dbReference type="NCBI Taxonomy" id="1688"/>
    <lineage>
        <taxon>Bacteria</taxon>
        <taxon>Bacillati</taxon>
        <taxon>Actinomycetota</taxon>
        <taxon>Actinomycetes</taxon>
        <taxon>Bifidobacteriales</taxon>
        <taxon>Bifidobacteriaceae</taxon>
        <taxon>Bifidobacterium</taxon>
    </lineage>
</organism>
<dbReference type="AlphaFoldDB" id="A0A087AFF9"/>
<dbReference type="EMBL" id="JGYV01000033">
    <property type="protein sequence ID" value="KFI57509.1"/>
    <property type="molecule type" value="Genomic_DNA"/>
</dbReference>
<name>A0A087AFF9_9BIFI</name>
<evidence type="ECO:0000313" key="1">
    <source>
        <dbReference type="EMBL" id="KFI57509.1"/>
    </source>
</evidence>
<dbReference type="RefSeq" id="WP_034258707.1">
    <property type="nucleotide sequence ID" value="NZ_JGYV01000033.1"/>
</dbReference>
<evidence type="ECO:0000313" key="2">
    <source>
        <dbReference type="Proteomes" id="UP000029067"/>
    </source>
</evidence>